<proteinExistence type="predicted"/>
<dbReference type="Proteomes" id="UP000326912">
    <property type="component" value="Unassembled WGS sequence"/>
</dbReference>
<dbReference type="EMBL" id="BKZW01000001">
    <property type="protein sequence ID" value="GER87252.1"/>
    <property type="molecule type" value="Genomic_DNA"/>
</dbReference>
<dbReference type="RefSeq" id="WP_151755274.1">
    <property type="nucleotide sequence ID" value="NZ_BKZW01000001.1"/>
</dbReference>
<keyword evidence="2" id="KW-0812">Transmembrane</keyword>
<evidence type="ECO:0000256" key="1">
    <source>
        <dbReference type="SAM" id="MobiDB-lite"/>
    </source>
</evidence>
<sequence>MRKLIKSSMLVLSLLSLLLVFWQNPVAYAAETGQISGRVLDLTNQRAPVANQLVTLQMAQGSNSRDVGSVKTDAQGKFSFTKLATDQTISYVLYTRFQNAQYISKAVTLNDKSSQVADVEVYEATTSTANVAIVQSTVLIRQADPSRGVLNVSQLFSFQNLDKKTYVGSLNASKGKPNALFFSLPAGVKNITLGNGFSGYQVLQVPEGFASDAALQPGTNEFSYSYEVPYSSSTYNFTYQTLYPTVVLSMLVDPGLHASSKDVTSSGVVNADNHAYHAFKSSVLPAHSRVTLALDGLVVPTANDNSPSFNAGLIWLFVGLLVLVALVVMILFLVRARRKRQVSPAQQKITNTKAPEAEGSAEQTLLQELLALDKEYEAGKINQERYEKERNKTKARLRTLMSEKESAQR</sequence>
<dbReference type="SUPFAM" id="SSF49452">
    <property type="entry name" value="Starch-binding domain-like"/>
    <property type="match status" value="1"/>
</dbReference>
<evidence type="ECO:0000313" key="5">
    <source>
        <dbReference type="Proteomes" id="UP000326912"/>
    </source>
</evidence>
<gene>
    <name evidence="4" type="ORF">KDW_14140</name>
</gene>
<feature type="chain" id="PRO_5023937908" description="Carboxypeptidase regulatory-like domain-containing protein" evidence="3">
    <location>
        <begin position="30"/>
        <end position="409"/>
    </location>
</feature>
<evidence type="ECO:0000313" key="4">
    <source>
        <dbReference type="EMBL" id="GER87252.1"/>
    </source>
</evidence>
<dbReference type="InterPro" id="IPR013784">
    <property type="entry name" value="Carb-bd-like_fold"/>
</dbReference>
<name>A0A5J4KJS3_9CHLR</name>
<organism evidence="4 5">
    <name type="scientific">Dictyobacter vulcani</name>
    <dbReference type="NCBI Taxonomy" id="2607529"/>
    <lineage>
        <taxon>Bacteria</taxon>
        <taxon>Bacillati</taxon>
        <taxon>Chloroflexota</taxon>
        <taxon>Ktedonobacteria</taxon>
        <taxon>Ktedonobacterales</taxon>
        <taxon>Dictyobacteraceae</taxon>
        <taxon>Dictyobacter</taxon>
    </lineage>
</organism>
<dbReference type="AlphaFoldDB" id="A0A5J4KJS3"/>
<evidence type="ECO:0008006" key="6">
    <source>
        <dbReference type="Google" id="ProtNLM"/>
    </source>
</evidence>
<keyword evidence="2" id="KW-0472">Membrane</keyword>
<evidence type="ECO:0000256" key="3">
    <source>
        <dbReference type="SAM" id="SignalP"/>
    </source>
</evidence>
<feature type="region of interest" description="Disordered" evidence="1">
    <location>
        <begin position="382"/>
        <end position="409"/>
    </location>
</feature>
<dbReference type="GO" id="GO:0030246">
    <property type="term" value="F:carbohydrate binding"/>
    <property type="evidence" value="ECO:0007669"/>
    <property type="project" value="InterPro"/>
</dbReference>
<comment type="caution">
    <text evidence="4">The sequence shown here is derived from an EMBL/GenBank/DDBJ whole genome shotgun (WGS) entry which is preliminary data.</text>
</comment>
<keyword evidence="2" id="KW-1133">Transmembrane helix</keyword>
<evidence type="ECO:0000256" key="2">
    <source>
        <dbReference type="SAM" id="Phobius"/>
    </source>
</evidence>
<feature type="transmembrane region" description="Helical" evidence="2">
    <location>
        <begin position="313"/>
        <end position="334"/>
    </location>
</feature>
<feature type="compositionally biased region" description="Basic and acidic residues" evidence="1">
    <location>
        <begin position="382"/>
        <end position="392"/>
    </location>
</feature>
<accession>A0A5J4KJS3</accession>
<reference evidence="4 5" key="1">
    <citation type="submission" date="2019-10" db="EMBL/GenBank/DDBJ databases">
        <title>Dictyobacter vulcani sp. nov., within the class Ktedonobacteria, isolated from soil of volcanic Mt. Zao.</title>
        <authorList>
            <person name="Zheng Y."/>
            <person name="Wang C.M."/>
            <person name="Sakai Y."/>
            <person name="Abe K."/>
            <person name="Yokota A."/>
            <person name="Yabe S."/>
        </authorList>
    </citation>
    <scope>NUCLEOTIDE SEQUENCE [LARGE SCALE GENOMIC DNA]</scope>
    <source>
        <strain evidence="4 5">W12</strain>
    </source>
</reference>
<protein>
    <recommendedName>
        <fullName evidence="6">Carboxypeptidase regulatory-like domain-containing protein</fullName>
    </recommendedName>
</protein>
<keyword evidence="3" id="KW-0732">Signal</keyword>
<keyword evidence="5" id="KW-1185">Reference proteome</keyword>
<feature type="signal peptide" evidence="3">
    <location>
        <begin position="1"/>
        <end position="29"/>
    </location>
</feature>